<gene>
    <name evidence="1" type="ORF">KUTeg_011249</name>
</gene>
<protein>
    <submittedName>
        <fullName evidence="1">Uncharacterized protein</fullName>
    </submittedName>
</protein>
<accession>A0ABQ9F1B4</accession>
<name>A0ABQ9F1B4_TEGGR</name>
<keyword evidence="2" id="KW-1185">Reference proteome</keyword>
<organism evidence="1 2">
    <name type="scientific">Tegillarca granosa</name>
    <name type="common">Malaysian cockle</name>
    <name type="synonym">Anadara granosa</name>
    <dbReference type="NCBI Taxonomy" id="220873"/>
    <lineage>
        <taxon>Eukaryota</taxon>
        <taxon>Metazoa</taxon>
        <taxon>Spiralia</taxon>
        <taxon>Lophotrochozoa</taxon>
        <taxon>Mollusca</taxon>
        <taxon>Bivalvia</taxon>
        <taxon>Autobranchia</taxon>
        <taxon>Pteriomorphia</taxon>
        <taxon>Arcoida</taxon>
        <taxon>Arcoidea</taxon>
        <taxon>Arcidae</taxon>
        <taxon>Tegillarca</taxon>
    </lineage>
</organism>
<proteinExistence type="predicted"/>
<dbReference type="Proteomes" id="UP001217089">
    <property type="component" value="Unassembled WGS sequence"/>
</dbReference>
<evidence type="ECO:0000313" key="2">
    <source>
        <dbReference type="Proteomes" id="UP001217089"/>
    </source>
</evidence>
<reference evidence="1 2" key="1">
    <citation type="submission" date="2022-12" db="EMBL/GenBank/DDBJ databases">
        <title>Chromosome-level genome of Tegillarca granosa.</title>
        <authorList>
            <person name="Kim J."/>
        </authorList>
    </citation>
    <scope>NUCLEOTIDE SEQUENCE [LARGE SCALE GENOMIC DNA]</scope>
    <source>
        <strain evidence="1">Teg-2019</strain>
        <tissue evidence="1">Adductor muscle</tissue>
    </source>
</reference>
<comment type="caution">
    <text evidence="1">The sequence shown here is derived from an EMBL/GenBank/DDBJ whole genome shotgun (WGS) entry which is preliminary data.</text>
</comment>
<sequence length="155" mass="17503">MTGQNWCIIEIKYDLIKIFTIVLDMQPCFSLIFNCLVKKGIYGVTESSSFVQVYKNQPGVSVSGVIYIFYPPSMKPPFFAGGVKVLLYIIKLSDFNEQHPSFRYSVVHISNCNVTTQNTSKIRGWGGGWWVVNQLGFISVLRGHLHSCQVEILST</sequence>
<evidence type="ECO:0000313" key="1">
    <source>
        <dbReference type="EMBL" id="KAJ8311199.1"/>
    </source>
</evidence>
<dbReference type="EMBL" id="JARBDR010000543">
    <property type="protein sequence ID" value="KAJ8311199.1"/>
    <property type="molecule type" value="Genomic_DNA"/>
</dbReference>